<evidence type="ECO:0000256" key="1">
    <source>
        <dbReference type="ARBA" id="ARBA00023015"/>
    </source>
</evidence>
<evidence type="ECO:0000259" key="5">
    <source>
        <dbReference type="PROSITE" id="PS51000"/>
    </source>
</evidence>
<comment type="caution">
    <text evidence="6">The sequence shown here is derived from an EMBL/GenBank/DDBJ whole genome shotgun (WGS) entry which is preliminary data.</text>
</comment>
<dbReference type="InterPro" id="IPR037171">
    <property type="entry name" value="NagB/RpiA_transferase-like"/>
</dbReference>
<dbReference type="InterPro" id="IPR050313">
    <property type="entry name" value="Carb_Metab_HTH_regulators"/>
</dbReference>
<dbReference type="Pfam" id="PF00455">
    <property type="entry name" value="DeoRC"/>
    <property type="match status" value="1"/>
</dbReference>
<dbReference type="Gene3D" id="1.10.10.10">
    <property type="entry name" value="Winged helix-like DNA-binding domain superfamily/Winged helix DNA-binding domain"/>
    <property type="match status" value="1"/>
</dbReference>
<dbReference type="InterPro" id="IPR001034">
    <property type="entry name" value="DeoR_HTH"/>
</dbReference>
<gene>
    <name evidence="6" type="ORF">AACH11_23750</name>
</gene>
<dbReference type="SMART" id="SM01134">
    <property type="entry name" value="DeoRC"/>
    <property type="match status" value="1"/>
</dbReference>
<dbReference type="RefSeq" id="WP_341376770.1">
    <property type="nucleotide sequence ID" value="NZ_JBBUTF010000035.1"/>
</dbReference>
<dbReference type="PRINTS" id="PR00037">
    <property type="entry name" value="HTHLACR"/>
</dbReference>
<keyword evidence="7" id="KW-1185">Reference proteome</keyword>
<feature type="domain" description="HTH deoR-type" evidence="5">
    <location>
        <begin position="22"/>
        <end position="77"/>
    </location>
</feature>
<keyword evidence="2 6" id="KW-0238">DNA-binding</keyword>
<keyword evidence="1" id="KW-0805">Transcription regulation</keyword>
<dbReference type="InterPro" id="IPR036390">
    <property type="entry name" value="WH_DNA-bd_sf"/>
</dbReference>
<feature type="region of interest" description="Disordered" evidence="4">
    <location>
        <begin position="1"/>
        <end position="21"/>
    </location>
</feature>
<organism evidence="6 7">
    <name type="scientific">Pseudaquabacterium rugosum</name>
    <dbReference type="NCBI Taxonomy" id="2984194"/>
    <lineage>
        <taxon>Bacteria</taxon>
        <taxon>Pseudomonadati</taxon>
        <taxon>Pseudomonadota</taxon>
        <taxon>Betaproteobacteria</taxon>
        <taxon>Burkholderiales</taxon>
        <taxon>Sphaerotilaceae</taxon>
        <taxon>Pseudaquabacterium</taxon>
    </lineage>
</organism>
<dbReference type="Pfam" id="PF08220">
    <property type="entry name" value="HTH_DeoR"/>
    <property type="match status" value="1"/>
</dbReference>
<proteinExistence type="predicted"/>
<evidence type="ECO:0000256" key="3">
    <source>
        <dbReference type="ARBA" id="ARBA00023163"/>
    </source>
</evidence>
<name>A0ABU9BHG8_9BURK</name>
<accession>A0ABU9BHG8</accession>
<dbReference type="InterPro" id="IPR014036">
    <property type="entry name" value="DeoR-like_C"/>
</dbReference>
<evidence type="ECO:0000256" key="4">
    <source>
        <dbReference type="SAM" id="MobiDB-lite"/>
    </source>
</evidence>
<sequence length="276" mass="28994">MSDPMSPSDAPPDVSPATNLLPAQRRQRIIEFLRRHGAVTLAQLEQALGVSVSTLRRDLDTLADRGEIDRTHGGALLRHQDYSTFEPDRHAASALAAGEKAAIGRAAAEQLQPRQSVIFDSGSTVLEAARAVVQRGIALTAVTNDLAIAQILGASAQIQVHVLGGVLRPGSPTLIGDALIQSARLIQADVLLCGAHALTDGLISETSADVAAAKRALIRAASVRRLLVDAGKLRPRAFMQVAPVAEFDEVLTAGDVPADEIERLEGLGVKVTLVTG</sequence>
<dbReference type="EMBL" id="JBBUTF010000035">
    <property type="protein sequence ID" value="MEK8028983.1"/>
    <property type="molecule type" value="Genomic_DNA"/>
</dbReference>
<dbReference type="InterPro" id="IPR036388">
    <property type="entry name" value="WH-like_DNA-bd_sf"/>
</dbReference>
<dbReference type="SUPFAM" id="SSF100950">
    <property type="entry name" value="NagB/RpiA/CoA transferase-like"/>
    <property type="match status" value="1"/>
</dbReference>
<reference evidence="6 7" key="1">
    <citation type="submission" date="2024-04" db="EMBL/GenBank/DDBJ databases">
        <title>Novel species of the genus Ideonella isolated from streams.</title>
        <authorList>
            <person name="Lu H."/>
        </authorList>
    </citation>
    <scope>NUCLEOTIDE SEQUENCE [LARGE SCALE GENOMIC DNA]</scope>
    <source>
        <strain evidence="6 7">BYS139W</strain>
    </source>
</reference>
<evidence type="ECO:0000313" key="6">
    <source>
        <dbReference type="EMBL" id="MEK8028983.1"/>
    </source>
</evidence>
<dbReference type="Proteomes" id="UP001368500">
    <property type="component" value="Unassembled WGS sequence"/>
</dbReference>
<dbReference type="SUPFAM" id="SSF46785">
    <property type="entry name" value="Winged helix' DNA-binding domain"/>
    <property type="match status" value="1"/>
</dbReference>
<keyword evidence="3" id="KW-0804">Transcription</keyword>
<dbReference type="PROSITE" id="PS51000">
    <property type="entry name" value="HTH_DEOR_2"/>
    <property type="match status" value="1"/>
</dbReference>
<dbReference type="PANTHER" id="PTHR30363:SF44">
    <property type="entry name" value="AGA OPERON TRANSCRIPTIONAL REPRESSOR-RELATED"/>
    <property type="match status" value="1"/>
</dbReference>
<dbReference type="InterPro" id="IPR018356">
    <property type="entry name" value="Tscrpt_reg_HTH_DeoR_CS"/>
</dbReference>
<dbReference type="GO" id="GO:0003677">
    <property type="term" value="F:DNA binding"/>
    <property type="evidence" value="ECO:0007669"/>
    <property type="project" value="UniProtKB-KW"/>
</dbReference>
<protein>
    <submittedName>
        <fullName evidence="6">DeoR/GlpR family DNA-binding transcription regulator</fullName>
    </submittedName>
</protein>
<dbReference type="PANTHER" id="PTHR30363">
    <property type="entry name" value="HTH-TYPE TRANSCRIPTIONAL REGULATOR SRLR-RELATED"/>
    <property type="match status" value="1"/>
</dbReference>
<dbReference type="SMART" id="SM00420">
    <property type="entry name" value="HTH_DEOR"/>
    <property type="match status" value="1"/>
</dbReference>
<evidence type="ECO:0000256" key="2">
    <source>
        <dbReference type="ARBA" id="ARBA00023125"/>
    </source>
</evidence>
<evidence type="ECO:0000313" key="7">
    <source>
        <dbReference type="Proteomes" id="UP001368500"/>
    </source>
</evidence>
<dbReference type="PROSITE" id="PS00894">
    <property type="entry name" value="HTH_DEOR_1"/>
    <property type="match status" value="1"/>
</dbReference>